<evidence type="ECO:0000313" key="2">
    <source>
        <dbReference type="Proteomes" id="UP000603453"/>
    </source>
</evidence>
<accession>A0A8H7UYL5</accession>
<sequence>MNEITEQDINDKDLLIQPLLSEFSNDVKINDGFEQTLENENVKHENPGKNALLNEFDWDSISVVENAAEDHEENYLTDFPIPSFEETVGSSEAVVSIKEPFGKEFPGSKKFADKQPAKYEIQEFCKSQNKPFETLRNDKVYLKLVCKLFGEYRNTRGEEISNNRQMYNVYRKLEADDQEFAIKMMQNGSTPSVVLEMLRTRDVCNINVIDLTNT</sequence>
<comment type="caution">
    <text evidence="1">The sequence shown here is derived from an EMBL/GenBank/DDBJ whole genome shotgun (WGS) entry which is preliminary data.</text>
</comment>
<dbReference type="Proteomes" id="UP000603453">
    <property type="component" value="Unassembled WGS sequence"/>
</dbReference>
<evidence type="ECO:0000313" key="1">
    <source>
        <dbReference type="EMBL" id="KAG2200570.1"/>
    </source>
</evidence>
<dbReference type="EMBL" id="JAEPRD010000082">
    <property type="protein sequence ID" value="KAG2200570.1"/>
    <property type="molecule type" value="Genomic_DNA"/>
</dbReference>
<gene>
    <name evidence="1" type="ORF">INT47_012356</name>
</gene>
<keyword evidence="2" id="KW-1185">Reference proteome</keyword>
<organism evidence="1 2">
    <name type="scientific">Mucor saturninus</name>
    <dbReference type="NCBI Taxonomy" id="64648"/>
    <lineage>
        <taxon>Eukaryota</taxon>
        <taxon>Fungi</taxon>
        <taxon>Fungi incertae sedis</taxon>
        <taxon>Mucoromycota</taxon>
        <taxon>Mucoromycotina</taxon>
        <taxon>Mucoromycetes</taxon>
        <taxon>Mucorales</taxon>
        <taxon>Mucorineae</taxon>
        <taxon>Mucoraceae</taxon>
        <taxon>Mucor</taxon>
    </lineage>
</organism>
<name>A0A8H7UYL5_9FUNG</name>
<dbReference type="AlphaFoldDB" id="A0A8H7UYL5"/>
<proteinExistence type="predicted"/>
<reference evidence="1" key="1">
    <citation type="submission" date="2020-12" db="EMBL/GenBank/DDBJ databases">
        <title>Metabolic potential, ecology and presence of endohyphal bacteria is reflected in genomic diversity of Mucoromycotina.</title>
        <authorList>
            <person name="Muszewska A."/>
            <person name="Okrasinska A."/>
            <person name="Steczkiewicz K."/>
            <person name="Drgas O."/>
            <person name="Orlowska M."/>
            <person name="Perlinska-Lenart U."/>
            <person name="Aleksandrzak-Piekarczyk T."/>
            <person name="Szatraj K."/>
            <person name="Zielenkiewicz U."/>
            <person name="Pilsyk S."/>
            <person name="Malc E."/>
            <person name="Mieczkowski P."/>
            <person name="Kruszewska J.S."/>
            <person name="Biernat P."/>
            <person name="Pawlowska J."/>
        </authorList>
    </citation>
    <scope>NUCLEOTIDE SEQUENCE</scope>
    <source>
        <strain evidence="1">WA0000017839</strain>
    </source>
</reference>
<protein>
    <submittedName>
        <fullName evidence="1">Uncharacterized protein</fullName>
    </submittedName>
</protein>